<evidence type="ECO:0000256" key="9">
    <source>
        <dbReference type="RuleBase" id="RU000688"/>
    </source>
</evidence>
<keyword evidence="6 10" id="KW-1133">Transmembrane helix</keyword>
<sequence length="327" mass="36645">RPWTLFFAFVSLADEPSNWTMAHPSTFILLGIPGLEAAHVWISIPFCSVYILFLLGNGLLLAVIKTDPKLHEPMYLFLSMLALADLVVSTTTVPKTLCIFWFRDWAIHTNACLAQMYLLHSLSTMESGFILAMAFDRYIAICNPLRHSAVLTNRAIAKIGLVVVLRGAVLLGPHPFLLKQLPFCRTHVISHTYCEFMTLVKLACVDTTVMRAYGLVIAFLTGGLDLLLIVLSYVMILWAVFRLPSKEARRKSLGTCGSHVCVMLVFYIPAFFSFFSHRFGHVAPHVHILIANMYLLFPPLMNPIIYGVRTLGIRQRVALHILGIKSA</sequence>
<comment type="subcellular location">
    <subcellularLocation>
        <location evidence="10">Cell membrane</location>
        <topology evidence="10">Multi-pass membrane protein</topology>
    </subcellularLocation>
    <subcellularLocation>
        <location evidence="2">Membrane</location>
        <topology evidence="2">Multi-pass membrane protein</topology>
    </subcellularLocation>
</comment>
<keyword evidence="5 10" id="KW-0552">Olfaction</keyword>
<feature type="transmembrane region" description="Helical" evidence="10">
    <location>
        <begin position="114"/>
        <end position="135"/>
    </location>
</feature>
<keyword evidence="9" id="KW-0675">Receptor</keyword>
<keyword evidence="3 10" id="KW-0716">Sensory transduction</keyword>
<evidence type="ECO:0000256" key="5">
    <source>
        <dbReference type="ARBA" id="ARBA00022725"/>
    </source>
</evidence>
<name>A0A8C3IDK0_CHRPI</name>
<dbReference type="Ensembl" id="ENSCPBT00000036334.1">
    <property type="protein sequence ID" value="ENSCPBP00000030865.1"/>
    <property type="gene ID" value="ENSCPBG00000021706.1"/>
</dbReference>
<comment type="similarity">
    <text evidence="9">Belongs to the G-protein coupled receptor 1 family.</text>
</comment>
<comment type="function">
    <text evidence="1">Odorant receptor.</text>
</comment>
<dbReference type="Proteomes" id="UP000694380">
    <property type="component" value="Unplaced"/>
</dbReference>
<dbReference type="InterPro" id="IPR000725">
    <property type="entry name" value="Olfact_rcpt"/>
</dbReference>
<dbReference type="AlphaFoldDB" id="A0A8C3IDK0"/>
<reference evidence="12" key="1">
    <citation type="submission" date="2025-08" db="UniProtKB">
        <authorList>
            <consortium name="Ensembl"/>
        </authorList>
    </citation>
    <scope>IDENTIFICATION</scope>
</reference>
<feature type="transmembrane region" description="Helical" evidence="10">
    <location>
        <begin position="215"/>
        <end position="241"/>
    </location>
</feature>
<feature type="transmembrane region" description="Helical" evidence="10">
    <location>
        <begin position="286"/>
        <end position="306"/>
    </location>
</feature>
<feature type="domain" description="G-protein coupled receptors family 1 profile" evidence="11">
    <location>
        <begin position="56"/>
        <end position="306"/>
    </location>
</feature>
<keyword evidence="10" id="KW-1003">Cell membrane</keyword>
<dbReference type="Gene3D" id="1.20.1070.10">
    <property type="entry name" value="Rhodopsin 7-helix transmembrane proteins"/>
    <property type="match status" value="1"/>
</dbReference>
<keyword evidence="8 9" id="KW-0807">Transducer</keyword>
<reference evidence="12" key="2">
    <citation type="submission" date="2025-09" db="UniProtKB">
        <authorList>
            <consortium name="Ensembl"/>
        </authorList>
    </citation>
    <scope>IDENTIFICATION</scope>
</reference>
<dbReference type="FunFam" id="1.20.1070.10:FF:000006">
    <property type="entry name" value="Olfactory receptor"/>
    <property type="match status" value="1"/>
</dbReference>
<keyword evidence="4 9" id="KW-0812">Transmembrane</keyword>
<dbReference type="PROSITE" id="PS00237">
    <property type="entry name" value="G_PROTEIN_RECEP_F1_1"/>
    <property type="match status" value="1"/>
</dbReference>
<dbReference type="PRINTS" id="PR00237">
    <property type="entry name" value="GPCRRHODOPSN"/>
</dbReference>
<dbReference type="GeneTree" id="ENSGT01150000286912"/>
<evidence type="ECO:0000256" key="2">
    <source>
        <dbReference type="ARBA" id="ARBA00004141"/>
    </source>
</evidence>
<feature type="transmembrane region" description="Helical" evidence="10">
    <location>
        <begin position="253"/>
        <end position="274"/>
    </location>
</feature>
<organism evidence="12 13">
    <name type="scientific">Chrysemys picta bellii</name>
    <name type="common">Western painted turtle</name>
    <name type="synonym">Emys bellii</name>
    <dbReference type="NCBI Taxonomy" id="8478"/>
    <lineage>
        <taxon>Eukaryota</taxon>
        <taxon>Metazoa</taxon>
        <taxon>Chordata</taxon>
        <taxon>Craniata</taxon>
        <taxon>Vertebrata</taxon>
        <taxon>Euteleostomi</taxon>
        <taxon>Archelosauria</taxon>
        <taxon>Testudinata</taxon>
        <taxon>Testudines</taxon>
        <taxon>Cryptodira</taxon>
        <taxon>Durocryptodira</taxon>
        <taxon>Testudinoidea</taxon>
        <taxon>Emydidae</taxon>
        <taxon>Chrysemys</taxon>
    </lineage>
</organism>
<evidence type="ECO:0000256" key="10">
    <source>
        <dbReference type="RuleBase" id="RU363047"/>
    </source>
</evidence>
<dbReference type="InterPro" id="IPR050402">
    <property type="entry name" value="OR51/52/56-like"/>
</dbReference>
<evidence type="ECO:0000256" key="7">
    <source>
        <dbReference type="ARBA" id="ARBA00023136"/>
    </source>
</evidence>
<evidence type="ECO:0000256" key="3">
    <source>
        <dbReference type="ARBA" id="ARBA00022606"/>
    </source>
</evidence>
<feature type="transmembrane region" description="Helical" evidence="10">
    <location>
        <begin position="38"/>
        <end position="63"/>
    </location>
</feature>
<dbReference type="Pfam" id="PF13853">
    <property type="entry name" value="7tm_4"/>
    <property type="match status" value="1"/>
</dbReference>
<evidence type="ECO:0000313" key="13">
    <source>
        <dbReference type="Proteomes" id="UP000694380"/>
    </source>
</evidence>
<dbReference type="PANTHER" id="PTHR26450">
    <property type="entry name" value="OLFACTORY RECEPTOR 56B1-RELATED"/>
    <property type="match status" value="1"/>
</dbReference>
<dbReference type="SUPFAM" id="SSF81321">
    <property type="entry name" value="Family A G protein-coupled receptor-like"/>
    <property type="match status" value="1"/>
</dbReference>
<dbReference type="PRINTS" id="PR00245">
    <property type="entry name" value="OLFACTORYR"/>
</dbReference>
<dbReference type="OMA" id="FHDREIP"/>
<keyword evidence="13" id="KW-1185">Reference proteome</keyword>
<feature type="transmembrane region" description="Helical" evidence="10">
    <location>
        <begin position="155"/>
        <end position="173"/>
    </location>
</feature>
<evidence type="ECO:0000313" key="12">
    <source>
        <dbReference type="Ensembl" id="ENSCPBP00000030865.1"/>
    </source>
</evidence>
<protein>
    <recommendedName>
        <fullName evidence="10">Olfactory receptor</fullName>
    </recommendedName>
</protein>
<keyword evidence="9" id="KW-0297">G-protein coupled receptor</keyword>
<proteinExistence type="inferred from homology"/>
<evidence type="ECO:0000256" key="4">
    <source>
        <dbReference type="ARBA" id="ARBA00022692"/>
    </source>
</evidence>
<evidence type="ECO:0000256" key="1">
    <source>
        <dbReference type="ARBA" id="ARBA00002936"/>
    </source>
</evidence>
<dbReference type="GO" id="GO:0004984">
    <property type="term" value="F:olfactory receptor activity"/>
    <property type="evidence" value="ECO:0007669"/>
    <property type="project" value="InterPro"/>
</dbReference>
<dbReference type="PANTHER" id="PTHR26450:SF70">
    <property type="entry name" value="OLFACTORY RECEPTOR MOR24-2"/>
    <property type="match status" value="1"/>
</dbReference>
<dbReference type="GO" id="GO:0004930">
    <property type="term" value="F:G protein-coupled receptor activity"/>
    <property type="evidence" value="ECO:0007669"/>
    <property type="project" value="UniProtKB-KW"/>
</dbReference>
<accession>A0A8C3IDK0</accession>
<dbReference type="PROSITE" id="PS50262">
    <property type="entry name" value="G_PROTEIN_RECEP_F1_2"/>
    <property type="match status" value="1"/>
</dbReference>
<evidence type="ECO:0000259" key="11">
    <source>
        <dbReference type="PROSITE" id="PS50262"/>
    </source>
</evidence>
<dbReference type="InterPro" id="IPR017452">
    <property type="entry name" value="GPCR_Rhodpsn_7TM"/>
</dbReference>
<keyword evidence="7 10" id="KW-0472">Membrane</keyword>
<feature type="transmembrane region" description="Helical" evidence="10">
    <location>
        <begin position="75"/>
        <end position="102"/>
    </location>
</feature>
<gene>
    <name evidence="12" type="primary">LOC101933867</name>
</gene>
<dbReference type="InterPro" id="IPR000276">
    <property type="entry name" value="GPCR_Rhodpsn"/>
</dbReference>
<dbReference type="CDD" id="cd15951">
    <property type="entry name" value="7tmA_OR52R_52L-like"/>
    <property type="match status" value="1"/>
</dbReference>
<dbReference type="GO" id="GO:0005886">
    <property type="term" value="C:plasma membrane"/>
    <property type="evidence" value="ECO:0007669"/>
    <property type="project" value="UniProtKB-SubCell"/>
</dbReference>
<evidence type="ECO:0000256" key="6">
    <source>
        <dbReference type="ARBA" id="ARBA00022989"/>
    </source>
</evidence>
<evidence type="ECO:0000256" key="8">
    <source>
        <dbReference type="ARBA" id="ARBA00023224"/>
    </source>
</evidence>